<reference evidence="2 3" key="1">
    <citation type="submission" date="2015-02" db="EMBL/GenBank/DDBJ databases">
        <title>Draft genome sequences of ten Microbacterium spp. with emphasis on heavy metal contaminated environments.</title>
        <authorList>
            <person name="Corretto E."/>
        </authorList>
    </citation>
    <scope>NUCLEOTIDE SEQUENCE [LARGE SCALE GENOMIC DNA]</scope>
    <source>
        <strain evidence="2 3">ARN176</strain>
    </source>
</reference>
<keyword evidence="1" id="KW-0472">Membrane</keyword>
<dbReference type="AlphaFoldDB" id="A0A0F0LK07"/>
<sequence>MSTDPRAAEPIRVDLSALRTPPGMRTLLAYERAARIPLHRRFFAVLAGVLLLTAAIVAGLWWLGSIGMLARVPLLAVFGVFYGVLGAFGFVWYAVSLSRRARLAMFAWANGWAYADLLQGTRRPGSAFTRMRRSIERGVIASEDERIPFELGVAHSVGGRDEAATVQRPFAFIELPLPAKVPHIVLRNRRRSIVPTLGLGGARMDLEGHFASTFQLLVPEGYQRDALYIFTPDLMARVLDLGAGAELELVEDRAYVYLPGSTRFDRPDVMQGIVQLAEELHRRFAARTGPYRDESTGPIERPEGVAIGLGGQRLGGQGVSLLAVAGVSAAVILSAGITAFALFGGAILRSGG</sequence>
<dbReference type="PATRIC" id="fig|582680.6.peg.1746"/>
<dbReference type="Proteomes" id="UP000033740">
    <property type="component" value="Unassembled WGS sequence"/>
</dbReference>
<feature type="transmembrane region" description="Helical" evidence="1">
    <location>
        <begin position="75"/>
        <end position="95"/>
    </location>
</feature>
<protein>
    <recommendedName>
        <fullName evidence="4">DUF3137 domain-containing protein</fullName>
    </recommendedName>
</protein>
<evidence type="ECO:0000313" key="3">
    <source>
        <dbReference type="Proteomes" id="UP000033740"/>
    </source>
</evidence>
<dbReference type="RefSeq" id="WP_152642123.1">
    <property type="nucleotide sequence ID" value="NZ_JYIX01000033.1"/>
</dbReference>
<accession>A0A0F0LK07</accession>
<dbReference type="EMBL" id="JYIX01000033">
    <property type="protein sequence ID" value="KJL33468.1"/>
    <property type="molecule type" value="Genomic_DNA"/>
</dbReference>
<keyword evidence="1" id="KW-0812">Transmembrane</keyword>
<gene>
    <name evidence="2" type="ORF">RS86_01689</name>
</gene>
<name>A0A0F0LK07_9MICO</name>
<proteinExistence type="predicted"/>
<keyword evidence="3" id="KW-1185">Reference proteome</keyword>
<feature type="transmembrane region" description="Helical" evidence="1">
    <location>
        <begin position="321"/>
        <end position="348"/>
    </location>
</feature>
<evidence type="ECO:0000256" key="1">
    <source>
        <dbReference type="SAM" id="Phobius"/>
    </source>
</evidence>
<dbReference type="STRING" id="582680.RS86_01689"/>
<comment type="caution">
    <text evidence="2">The sequence shown here is derived from an EMBL/GenBank/DDBJ whole genome shotgun (WGS) entry which is preliminary data.</text>
</comment>
<evidence type="ECO:0008006" key="4">
    <source>
        <dbReference type="Google" id="ProtNLM"/>
    </source>
</evidence>
<organism evidence="2 3">
    <name type="scientific">Microbacterium azadirachtae</name>
    <dbReference type="NCBI Taxonomy" id="582680"/>
    <lineage>
        <taxon>Bacteria</taxon>
        <taxon>Bacillati</taxon>
        <taxon>Actinomycetota</taxon>
        <taxon>Actinomycetes</taxon>
        <taxon>Micrococcales</taxon>
        <taxon>Microbacteriaceae</taxon>
        <taxon>Microbacterium</taxon>
    </lineage>
</organism>
<feature type="transmembrane region" description="Helical" evidence="1">
    <location>
        <begin position="42"/>
        <end position="63"/>
    </location>
</feature>
<keyword evidence="1" id="KW-1133">Transmembrane helix</keyword>
<evidence type="ECO:0000313" key="2">
    <source>
        <dbReference type="EMBL" id="KJL33468.1"/>
    </source>
</evidence>